<evidence type="ECO:0000313" key="5">
    <source>
        <dbReference type="Proteomes" id="UP000000370"/>
    </source>
</evidence>
<keyword evidence="5" id="KW-1185">Reference proteome</keyword>
<comment type="similarity">
    <text evidence="1 3">Belongs to the short-chain dehydrogenases/reductases (SDR) family.</text>
</comment>
<dbReference type="RefSeq" id="WP_012201614.1">
    <property type="nucleotide sequence ID" value="NC_010001.1"/>
</dbReference>
<protein>
    <submittedName>
        <fullName evidence="4">Short-chain dehydrogenase/reductase SDR</fullName>
    </submittedName>
</protein>
<dbReference type="InterPro" id="IPR036291">
    <property type="entry name" value="NAD(P)-bd_dom_sf"/>
</dbReference>
<sequence length="242" mass="26373">MINVNGRWALITGASRGVGYQIAIFMAKQGCNLILHSRSLEHTHAVLEEVKELGVNAYSVAAELSNPDEVRHMLEEIDALGVEVSLVFNDAGVQVAYRTEYFKTPVEDFTSSFMINTIAPAMICYHFLPKMIEKGFGRILNTTSGIQNEPQQAGYSASKAALDKYTKDLASVVEGTDVLINLTDPGWCRTSLGGPYAPNSVESVIPGIVVGAFVDDKRSGRLFNAQSFCDMSLEDAVKEAQE</sequence>
<dbReference type="GO" id="GO:0008202">
    <property type="term" value="P:steroid metabolic process"/>
    <property type="evidence" value="ECO:0007669"/>
    <property type="project" value="UniProtKB-KW"/>
</dbReference>
<dbReference type="KEGG" id="cpy:Cphy_3619"/>
<dbReference type="PRINTS" id="PR00081">
    <property type="entry name" value="GDHRDH"/>
</dbReference>
<dbReference type="OrthoDB" id="5786478at2"/>
<dbReference type="EMBL" id="CP000885">
    <property type="protein sequence ID" value="ABX43966.1"/>
    <property type="molecule type" value="Genomic_DNA"/>
</dbReference>
<dbReference type="PANTHER" id="PTHR42879">
    <property type="entry name" value="3-OXOACYL-(ACYL-CARRIER-PROTEIN) REDUCTASE"/>
    <property type="match status" value="1"/>
</dbReference>
<dbReference type="InterPro" id="IPR050259">
    <property type="entry name" value="SDR"/>
</dbReference>
<dbReference type="eggNOG" id="COG1028">
    <property type="taxonomic scope" value="Bacteria"/>
</dbReference>
<dbReference type="SUPFAM" id="SSF51735">
    <property type="entry name" value="NAD(P)-binding Rossmann-fold domains"/>
    <property type="match status" value="1"/>
</dbReference>
<dbReference type="AlphaFoldDB" id="A9KJE6"/>
<evidence type="ECO:0000256" key="2">
    <source>
        <dbReference type="ARBA" id="ARBA00023221"/>
    </source>
</evidence>
<dbReference type="STRING" id="357809.Cphy_3619"/>
<dbReference type="Gene3D" id="3.40.50.720">
    <property type="entry name" value="NAD(P)-binding Rossmann-like Domain"/>
    <property type="match status" value="1"/>
</dbReference>
<gene>
    <name evidence="4" type="ordered locus">Cphy_3619</name>
</gene>
<dbReference type="HOGENOM" id="CLU_010194_9_0_9"/>
<evidence type="ECO:0000256" key="1">
    <source>
        <dbReference type="ARBA" id="ARBA00006484"/>
    </source>
</evidence>
<organism evidence="4 5">
    <name type="scientific">Lachnoclostridium phytofermentans (strain ATCC 700394 / DSM 18823 / ISDg)</name>
    <name type="common">Clostridium phytofermentans</name>
    <dbReference type="NCBI Taxonomy" id="357809"/>
    <lineage>
        <taxon>Bacteria</taxon>
        <taxon>Bacillati</taxon>
        <taxon>Bacillota</taxon>
        <taxon>Clostridia</taxon>
        <taxon>Lachnospirales</taxon>
        <taxon>Lachnospiraceae</taxon>
    </lineage>
</organism>
<dbReference type="InterPro" id="IPR002347">
    <property type="entry name" value="SDR_fam"/>
</dbReference>
<keyword evidence="2" id="KW-0443">Lipid metabolism</keyword>
<proteinExistence type="inferred from homology"/>
<evidence type="ECO:0000313" key="4">
    <source>
        <dbReference type="EMBL" id="ABX43966.1"/>
    </source>
</evidence>
<dbReference type="Proteomes" id="UP000000370">
    <property type="component" value="Chromosome"/>
</dbReference>
<dbReference type="PRINTS" id="PR00080">
    <property type="entry name" value="SDRFAMILY"/>
</dbReference>
<reference evidence="5" key="1">
    <citation type="submission" date="2007-11" db="EMBL/GenBank/DDBJ databases">
        <title>Complete genome sequence of Clostridium phytofermentans ISDg.</title>
        <authorList>
            <person name="Leschine S.B."/>
            <person name="Warnick T.A."/>
            <person name="Blanchard J.L."/>
            <person name="Schnell D.J."/>
            <person name="Petit E.L."/>
            <person name="LaTouf W.G."/>
            <person name="Copeland A."/>
            <person name="Lucas S."/>
            <person name="Lapidus A."/>
            <person name="Barry K."/>
            <person name="Glavina del Rio T."/>
            <person name="Dalin E."/>
            <person name="Tice H."/>
            <person name="Pitluck S."/>
            <person name="Kiss H."/>
            <person name="Brettin T."/>
            <person name="Bruce D."/>
            <person name="Detter J.C."/>
            <person name="Han C."/>
            <person name="Kuske C."/>
            <person name="Schmutz J."/>
            <person name="Larimer F."/>
            <person name="Land M."/>
            <person name="Hauser L."/>
            <person name="Kyrpides N."/>
            <person name="Kim E.A."/>
            <person name="Richardson P."/>
        </authorList>
    </citation>
    <scope>NUCLEOTIDE SEQUENCE [LARGE SCALE GENOMIC DNA]</scope>
    <source>
        <strain evidence="5">ATCC 700394 / DSM 18823 / ISDg</strain>
    </source>
</reference>
<keyword evidence="2" id="KW-0753">Steroid metabolism</keyword>
<dbReference type="Pfam" id="PF00106">
    <property type="entry name" value="adh_short"/>
    <property type="match status" value="1"/>
</dbReference>
<dbReference type="CDD" id="cd05233">
    <property type="entry name" value="SDR_c"/>
    <property type="match status" value="1"/>
</dbReference>
<name>A9KJE6_LACP7</name>
<dbReference type="PANTHER" id="PTHR42879:SF2">
    <property type="entry name" value="3-OXOACYL-[ACYL-CARRIER-PROTEIN] REDUCTASE FABG"/>
    <property type="match status" value="1"/>
</dbReference>
<accession>A9KJE6</accession>
<evidence type="ECO:0000256" key="3">
    <source>
        <dbReference type="RuleBase" id="RU000363"/>
    </source>
</evidence>